<dbReference type="PANTHER" id="PTHR33751">
    <property type="entry name" value="CBB3-TYPE CYTOCHROME C OXIDASE SUBUNIT FIXP"/>
    <property type="match status" value="1"/>
</dbReference>
<dbReference type="InterPro" id="IPR050597">
    <property type="entry name" value="Cytochrome_c_Oxidase_Subunit"/>
</dbReference>
<keyword evidence="4" id="KW-0249">Electron transport</keyword>
<keyword evidence="9" id="KW-1185">Reference proteome</keyword>
<evidence type="ECO:0000256" key="4">
    <source>
        <dbReference type="ARBA" id="ARBA00022982"/>
    </source>
</evidence>
<evidence type="ECO:0000256" key="1">
    <source>
        <dbReference type="ARBA" id="ARBA00022448"/>
    </source>
</evidence>
<dbReference type="AlphaFoldDB" id="A0A564ZMF4"/>
<feature type="domain" description="Cytochrome c" evidence="7">
    <location>
        <begin position="34"/>
        <end position="123"/>
    </location>
</feature>
<evidence type="ECO:0000259" key="7">
    <source>
        <dbReference type="PROSITE" id="PS51007"/>
    </source>
</evidence>
<evidence type="ECO:0000313" key="9">
    <source>
        <dbReference type="Proteomes" id="UP000334340"/>
    </source>
</evidence>
<gene>
    <name evidence="8" type="ORF">MELA_02431</name>
</gene>
<dbReference type="EMBL" id="CABIKM010000041">
    <property type="protein sequence ID" value="VUZ86037.1"/>
    <property type="molecule type" value="Genomic_DNA"/>
</dbReference>
<organism evidence="8 9">
    <name type="scientific">Candidatus Methylomirabilis lanthanidiphila</name>
    <dbReference type="NCBI Taxonomy" id="2211376"/>
    <lineage>
        <taxon>Bacteria</taxon>
        <taxon>Candidatus Methylomirabilota</taxon>
        <taxon>Candidatus Methylomirabilia</taxon>
        <taxon>Candidatus Methylomirabilales</taxon>
        <taxon>Candidatus Methylomirabilaceae</taxon>
        <taxon>Candidatus Methylomirabilis</taxon>
    </lineage>
</organism>
<dbReference type="GO" id="GO:0009055">
    <property type="term" value="F:electron transfer activity"/>
    <property type="evidence" value="ECO:0007669"/>
    <property type="project" value="InterPro"/>
</dbReference>
<evidence type="ECO:0000256" key="2">
    <source>
        <dbReference type="ARBA" id="ARBA00022617"/>
    </source>
</evidence>
<proteinExistence type="predicted"/>
<dbReference type="GO" id="GO:0020037">
    <property type="term" value="F:heme binding"/>
    <property type="evidence" value="ECO:0007669"/>
    <property type="project" value="InterPro"/>
</dbReference>
<dbReference type="InterPro" id="IPR036909">
    <property type="entry name" value="Cyt_c-like_dom_sf"/>
</dbReference>
<keyword evidence="2 6" id="KW-0349">Heme</keyword>
<evidence type="ECO:0000313" key="8">
    <source>
        <dbReference type="EMBL" id="VUZ86037.1"/>
    </source>
</evidence>
<dbReference type="Proteomes" id="UP000334340">
    <property type="component" value="Unassembled WGS sequence"/>
</dbReference>
<accession>A0A564ZMF4</accession>
<dbReference type="GO" id="GO:0005506">
    <property type="term" value="F:iron ion binding"/>
    <property type="evidence" value="ECO:0007669"/>
    <property type="project" value="InterPro"/>
</dbReference>
<keyword evidence="1" id="KW-0813">Transport</keyword>
<keyword evidence="3 6" id="KW-0479">Metal-binding</keyword>
<dbReference type="PANTHER" id="PTHR33751:SF1">
    <property type="entry name" value="CBB3-TYPE CYTOCHROME C OXIDASE SUBUNIT FIXP"/>
    <property type="match status" value="1"/>
</dbReference>
<protein>
    <submittedName>
        <fullName evidence="8">Cytochrome C</fullName>
    </submittedName>
</protein>
<dbReference type="PRINTS" id="PR00605">
    <property type="entry name" value="CYTCHROMECIC"/>
</dbReference>
<evidence type="ECO:0000256" key="6">
    <source>
        <dbReference type="PROSITE-ProRule" id="PRU00433"/>
    </source>
</evidence>
<reference evidence="8 9" key="1">
    <citation type="submission" date="2019-07" db="EMBL/GenBank/DDBJ databases">
        <authorList>
            <person name="Cremers G."/>
        </authorList>
    </citation>
    <scope>NUCLEOTIDE SEQUENCE [LARGE SCALE GENOMIC DNA]</scope>
</reference>
<sequence>MRVCVLYRLCCQWLLVVMMLLIVEAAPVFGAETKGAASGQSNFEARCARCHGATGKGNGFQALALFFMFKMPDLTDLAYMQARSDDALFRSIKQGSKGGMPAYKLKLSEPEIKDLVVYIRSFTRTSSR</sequence>
<evidence type="ECO:0000256" key="3">
    <source>
        <dbReference type="ARBA" id="ARBA00022723"/>
    </source>
</evidence>
<dbReference type="InterPro" id="IPR009056">
    <property type="entry name" value="Cyt_c-like_dom"/>
</dbReference>
<name>A0A564ZMF4_9BACT</name>
<dbReference type="Pfam" id="PF13442">
    <property type="entry name" value="Cytochrome_CBB3"/>
    <property type="match status" value="1"/>
</dbReference>
<dbReference type="Gene3D" id="1.10.760.10">
    <property type="entry name" value="Cytochrome c-like domain"/>
    <property type="match status" value="1"/>
</dbReference>
<evidence type="ECO:0000256" key="5">
    <source>
        <dbReference type="ARBA" id="ARBA00023004"/>
    </source>
</evidence>
<dbReference type="SUPFAM" id="SSF46626">
    <property type="entry name" value="Cytochrome c"/>
    <property type="match status" value="1"/>
</dbReference>
<dbReference type="PROSITE" id="PS51007">
    <property type="entry name" value="CYTC"/>
    <property type="match status" value="1"/>
</dbReference>
<keyword evidence="5 6" id="KW-0408">Iron</keyword>
<dbReference type="InterPro" id="IPR008168">
    <property type="entry name" value="Cyt_C_IC"/>
</dbReference>